<protein>
    <submittedName>
        <fullName evidence="1">Uncharacterized protein</fullName>
    </submittedName>
</protein>
<accession>A0ABX2R5C3</accession>
<evidence type="ECO:0000313" key="2">
    <source>
        <dbReference type="Proteomes" id="UP000604066"/>
    </source>
</evidence>
<comment type="caution">
    <text evidence="1">The sequence shown here is derived from an EMBL/GenBank/DDBJ whole genome shotgun (WGS) entry which is preliminary data.</text>
</comment>
<dbReference type="EMBL" id="JACCBS010000001">
    <property type="protein sequence ID" value="NYE56358.1"/>
    <property type="molecule type" value="Genomic_DNA"/>
</dbReference>
<reference evidence="1 2" key="1">
    <citation type="submission" date="2020-07" db="EMBL/GenBank/DDBJ databases">
        <title>Genomic Encyclopedia of Type Strains, Phase III (KMG-III): the genomes of soil and plant-associated and newly described type strains.</title>
        <authorList>
            <person name="Whitman W."/>
        </authorList>
    </citation>
    <scope>NUCLEOTIDE SEQUENCE [LARGE SCALE GENOMIC DNA]</scope>
    <source>
        <strain evidence="1 2">DSM 11255</strain>
    </source>
</reference>
<keyword evidence="2" id="KW-1185">Reference proteome</keyword>
<sequence>MQVLRGPAAVTGEPIKPLLFAGRFYQRAMTRKPEDLPKGGALAVRRYRFKRG</sequence>
<organism evidence="1 2">
    <name type="scientific">Carboxydothermus ferrireducens DSM 11255</name>
    <dbReference type="NCBI Taxonomy" id="1119529"/>
    <lineage>
        <taxon>Bacteria</taxon>
        <taxon>Bacillati</taxon>
        <taxon>Bacillota</taxon>
        <taxon>Clostridia</taxon>
        <taxon>Thermoanaerobacterales</taxon>
        <taxon>Thermoanaerobacteraceae</taxon>
        <taxon>Carboxydothermus</taxon>
    </lineage>
</organism>
<name>A0ABX2R5C3_9THEO</name>
<evidence type="ECO:0000313" key="1">
    <source>
        <dbReference type="EMBL" id="NYE56358.1"/>
    </source>
</evidence>
<gene>
    <name evidence="1" type="ORF">HDG70_000064</name>
</gene>
<dbReference type="Proteomes" id="UP000604066">
    <property type="component" value="Unassembled WGS sequence"/>
</dbReference>
<proteinExistence type="predicted"/>